<evidence type="ECO:0000259" key="1">
    <source>
        <dbReference type="Pfam" id="PF01833"/>
    </source>
</evidence>
<organism evidence="2 3">
    <name type="scientific">Polymorphospora rubra</name>
    <dbReference type="NCBI Taxonomy" id="338584"/>
    <lineage>
        <taxon>Bacteria</taxon>
        <taxon>Bacillati</taxon>
        <taxon>Actinomycetota</taxon>
        <taxon>Actinomycetes</taxon>
        <taxon>Micromonosporales</taxon>
        <taxon>Micromonosporaceae</taxon>
        <taxon>Polymorphospora</taxon>
    </lineage>
</organism>
<dbReference type="CDD" id="cd00102">
    <property type="entry name" value="IPT"/>
    <property type="match status" value="1"/>
</dbReference>
<protein>
    <recommendedName>
        <fullName evidence="1">IPT/TIG domain-containing protein</fullName>
    </recommendedName>
</protein>
<dbReference type="InterPro" id="IPR014756">
    <property type="entry name" value="Ig_E-set"/>
</dbReference>
<proteinExistence type="predicted"/>
<evidence type="ECO:0000313" key="2">
    <source>
        <dbReference type="EMBL" id="BCJ64151.1"/>
    </source>
</evidence>
<dbReference type="SUPFAM" id="SSF81296">
    <property type="entry name" value="E set domains"/>
    <property type="match status" value="1"/>
</dbReference>
<dbReference type="EMBL" id="AP023359">
    <property type="protein sequence ID" value="BCJ64151.1"/>
    <property type="molecule type" value="Genomic_DNA"/>
</dbReference>
<dbReference type="GO" id="GO:0005975">
    <property type="term" value="P:carbohydrate metabolic process"/>
    <property type="evidence" value="ECO:0007669"/>
    <property type="project" value="UniProtKB-ARBA"/>
</dbReference>
<evidence type="ECO:0000313" key="3">
    <source>
        <dbReference type="Proteomes" id="UP000680866"/>
    </source>
</evidence>
<dbReference type="Proteomes" id="UP000680866">
    <property type="component" value="Chromosome"/>
</dbReference>
<dbReference type="Gene3D" id="2.60.40.10">
    <property type="entry name" value="Immunoglobulins"/>
    <property type="match status" value="1"/>
</dbReference>
<dbReference type="RefSeq" id="WP_212822313.1">
    <property type="nucleotide sequence ID" value="NZ_AP023359.1"/>
</dbReference>
<reference evidence="2" key="1">
    <citation type="submission" date="2020-08" db="EMBL/GenBank/DDBJ databases">
        <title>Whole genome shotgun sequence of Polymorphospora rubra NBRC 101157.</title>
        <authorList>
            <person name="Komaki H."/>
            <person name="Tamura T."/>
        </authorList>
    </citation>
    <scope>NUCLEOTIDE SEQUENCE</scope>
    <source>
        <strain evidence="2">NBRC 101157</strain>
    </source>
</reference>
<dbReference type="AlphaFoldDB" id="A0A810MSZ5"/>
<gene>
    <name evidence="2" type="ORF">Prubr_11720</name>
</gene>
<name>A0A810MSZ5_9ACTN</name>
<dbReference type="Pfam" id="PF01833">
    <property type="entry name" value="TIG"/>
    <property type="match status" value="1"/>
</dbReference>
<dbReference type="InterPro" id="IPR013783">
    <property type="entry name" value="Ig-like_fold"/>
</dbReference>
<dbReference type="InterPro" id="IPR002909">
    <property type="entry name" value="IPT_dom"/>
</dbReference>
<keyword evidence="3" id="KW-1185">Reference proteome</keyword>
<dbReference type="KEGG" id="pry:Prubr_11720"/>
<accession>A0A810MSZ5</accession>
<feature type="domain" description="IPT/TIG" evidence="1">
    <location>
        <begin position="167"/>
        <end position="243"/>
    </location>
</feature>
<sequence length="256" mass="27112">MATTPTDRVTSLARSHLLDIDTATYPAVHYQNAIGMVDLKLIEEPRVEDDETYSDAGAMRETNTGYSWRIEATLAYSTNLAGTAIEALHAFLRAKFKGHRSGRIENNEFGIRFYDETGIDSGHDHEGRCYVKSWTMPGGKGGNRIAIVLQGQGPLVDIPNPAATLTPTVTGLTPATGDDAGGNLVSIYGQHFTLNGQPAVEEVDFGANAADDFIVVSDSLVIATAPAGTAGTVAVRVTTSVGQSADTAADNYVYTA</sequence>